<dbReference type="GO" id="GO:0016758">
    <property type="term" value="F:hexosyltransferase activity"/>
    <property type="evidence" value="ECO:0007669"/>
    <property type="project" value="UniProtKB-ARBA"/>
</dbReference>
<dbReference type="STRING" id="1121409.SAMN02745124_03597"/>
<keyword evidence="2" id="KW-0808">Transferase</keyword>
<protein>
    <submittedName>
        <fullName evidence="2">Glycosyltransferase involved in cell wall bisynthesis</fullName>
    </submittedName>
</protein>
<proteinExistence type="predicted"/>
<accession>A0A1M5Y3H2</accession>
<dbReference type="SUPFAM" id="SSF53448">
    <property type="entry name" value="Nucleotide-diphospho-sugar transferases"/>
    <property type="match status" value="1"/>
</dbReference>
<keyword evidence="3" id="KW-1185">Reference proteome</keyword>
<feature type="domain" description="Glycosyltransferase 2-like" evidence="1">
    <location>
        <begin position="7"/>
        <end position="128"/>
    </location>
</feature>
<dbReference type="Proteomes" id="UP000184139">
    <property type="component" value="Unassembled WGS sequence"/>
</dbReference>
<evidence type="ECO:0000313" key="2">
    <source>
        <dbReference type="EMBL" id="SHI06489.1"/>
    </source>
</evidence>
<dbReference type="EMBL" id="FQXS01000027">
    <property type="protein sequence ID" value="SHI06489.1"/>
    <property type="molecule type" value="Genomic_DNA"/>
</dbReference>
<dbReference type="RefSeq" id="WP_073378230.1">
    <property type="nucleotide sequence ID" value="NZ_FQXS01000027.1"/>
</dbReference>
<dbReference type="OrthoDB" id="9786172at2"/>
<organism evidence="2 3">
    <name type="scientific">Desulfofustis glycolicus DSM 9705</name>
    <dbReference type="NCBI Taxonomy" id="1121409"/>
    <lineage>
        <taxon>Bacteria</taxon>
        <taxon>Pseudomonadati</taxon>
        <taxon>Thermodesulfobacteriota</taxon>
        <taxon>Desulfobulbia</taxon>
        <taxon>Desulfobulbales</taxon>
        <taxon>Desulfocapsaceae</taxon>
        <taxon>Desulfofustis</taxon>
    </lineage>
</organism>
<evidence type="ECO:0000313" key="3">
    <source>
        <dbReference type="Proteomes" id="UP000184139"/>
    </source>
</evidence>
<dbReference type="PANTHER" id="PTHR22916:SF3">
    <property type="entry name" value="UDP-GLCNAC:BETAGAL BETA-1,3-N-ACETYLGLUCOSAMINYLTRANSFERASE-LIKE PROTEIN 1"/>
    <property type="match status" value="1"/>
</dbReference>
<sequence>MTEPLISVVIPAYNHELFVGAAVDSVLGQSCADLELIVVDDGSTDRTGEVVQGFTDQRLRYFYQENQDAFNTINRGISLARGRYIAILNSDDLYTLDRLEKLYDACRSDDAVCAFSDVIPIDATGAEFDDPDFGWNRWHRKNRDFYFVCGDLYTAFLKGNFMVTTSNLFMTAEAARRVGPFCSLRYLHDYDFIFRMLTVFPDRVRYVADEKLLYYRIHGGNTLSEAAIAGRQQDQQLIKKYLLAVVPERSRGYVEAGFDRLVELERELGEVRALSAPPSPRGVRPAVRQLGKALKIWINKKRT</sequence>
<dbReference type="Pfam" id="PF00535">
    <property type="entry name" value="Glycos_transf_2"/>
    <property type="match status" value="1"/>
</dbReference>
<reference evidence="2 3" key="1">
    <citation type="submission" date="2016-11" db="EMBL/GenBank/DDBJ databases">
        <authorList>
            <person name="Jaros S."/>
            <person name="Januszkiewicz K."/>
            <person name="Wedrychowicz H."/>
        </authorList>
    </citation>
    <scope>NUCLEOTIDE SEQUENCE [LARGE SCALE GENOMIC DNA]</scope>
    <source>
        <strain evidence="2 3">DSM 9705</strain>
    </source>
</reference>
<evidence type="ECO:0000259" key="1">
    <source>
        <dbReference type="Pfam" id="PF00535"/>
    </source>
</evidence>
<dbReference type="InterPro" id="IPR029044">
    <property type="entry name" value="Nucleotide-diphossugar_trans"/>
</dbReference>
<dbReference type="PANTHER" id="PTHR22916">
    <property type="entry name" value="GLYCOSYLTRANSFERASE"/>
    <property type="match status" value="1"/>
</dbReference>
<name>A0A1M5Y3H2_9BACT</name>
<gene>
    <name evidence="2" type="ORF">SAMN02745124_03597</name>
</gene>
<dbReference type="Gene3D" id="3.90.550.10">
    <property type="entry name" value="Spore Coat Polysaccharide Biosynthesis Protein SpsA, Chain A"/>
    <property type="match status" value="1"/>
</dbReference>
<dbReference type="AlphaFoldDB" id="A0A1M5Y3H2"/>
<dbReference type="InterPro" id="IPR001173">
    <property type="entry name" value="Glyco_trans_2-like"/>
</dbReference>